<dbReference type="EMBL" id="OJIN01000230">
    <property type="protein sequence ID" value="SPD76121.1"/>
    <property type="molecule type" value="Genomic_DNA"/>
</dbReference>
<name>A0A445N347_9BACT</name>
<protein>
    <recommendedName>
        <fullName evidence="2">PilZ domain-containing protein</fullName>
    </recommendedName>
</protein>
<accession>A0A445N347</accession>
<gene>
    <name evidence="1" type="ORF">PITCH_A840007</name>
</gene>
<proteinExistence type="predicted"/>
<evidence type="ECO:0000313" key="1">
    <source>
        <dbReference type="EMBL" id="SPD76121.1"/>
    </source>
</evidence>
<dbReference type="AlphaFoldDB" id="A0A445N347"/>
<reference evidence="1" key="1">
    <citation type="submission" date="2018-01" db="EMBL/GenBank/DDBJ databases">
        <authorList>
            <person name="Regsiter A."/>
            <person name="William W."/>
        </authorList>
    </citation>
    <scope>NUCLEOTIDE SEQUENCE</scope>
    <source>
        <strain evidence="1">TRIP AH-1</strain>
    </source>
</reference>
<organism evidence="1">
    <name type="scientific">uncultured Desulfobacterium sp</name>
    <dbReference type="NCBI Taxonomy" id="201089"/>
    <lineage>
        <taxon>Bacteria</taxon>
        <taxon>Pseudomonadati</taxon>
        <taxon>Thermodesulfobacteriota</taxon>
        <taxon>Desulfobacteria</taxon>
        <taxon>Desulfobacterales</taxon>
        <taxon>Desulfobacteriaceae</taxon>
        <taxon>Desulfobacterium</taxon>
        <taxon>environmental samples</taxon>
    </lineage>
</organism>
<sequence length="114" mass="13251">MPNHPPERRSGPRKVVDKYYSVEFSIGEFSLCYQFRIWNMSEQGMCLLVKEDSDVLRYITVGDVLDMKYHGLKTKEPAEYFKTKIEHITKTDEGRYVGHYLVGISIVGNGERVE</sequence>
<evidence type="ECO:0008006" key="2">
    <source>
        <dbReference type="Google" id="ProtNLM"/>
    </source>
</evidence>